<dbReference type="Pfam" id="PF16889">
    <property type="entry name" value="Hepar_II_III_N"/>
    <property type="match status" value="1"/>
</dbReference>
<feature type="signal peptide" evidence="5">
    <location>
        <begin position="1"/>
        <end position="33"/>
    </location>
</feature>
<dbReference type="InterPro" id="IPR031680">
    <property type="entry name" value="Hepar_II_III_N"/>
</dbReference>
<keyword evidence="3" id="KW-0574">Periplasm</keyword>
<dbReference type="PANTHER" id="PTHR39210:SF1">
    <property type="entry name" value="HEPARIN-SULFATE LYASE"/>
    <property type="match status" value="1"/>
</dbReference>
<comment type="caution">
    <text evidence="8">The sequence shown here is derived from an EMBL/GenBank/DDBJ whole genome shotgun (WGS) entry which is preliminary data.</text>
</comment>
<evidence type="ECO:0000313" key="8">
    <source>
        <dbReference type="EMBL" id="MBB5287261.1"/>
    </source>
</evidence>
<dbReference type="Pfam" id="PF07940">
    <property type="entry name" value="Hepar_II_III_C"/>
    <property type="match status" value="1"/>
</dbReference>
<dbReference type="GO" id="GO:0016829">
    <property type="term" value="F:lyase activity"/>
    <property type="evidence" value="ECO:0007669"/>
    <property type="project" value="UniProtKB-KW"/>
</dbReference>
<evidence type="ECO:0000259" key="7">
    <source>
        <dbReference type="Pfam" id="PF16889"/>
    </source>
</evidence>
<keyword evidence="2 5" id="KW-0732">Signal</keyword>
<dbReference type="GO" id="GO:0042597">
    <property type="term" value="C:periplasmic space"/>
    <property type="evidence" value="ECO:0007669"/>
    <property type="project" value="UniProtKB-SubCell"/>
</dbReference>
<evidence type="ECO:0000256" key="4">
    <source>
        <dbReference type="ARBA" id="ARBA00023239"/>
    </source>
</evidence>
<dbReference type="AlphaFoldDB" id="A0A840TTH8"/>
<name>A0A840TTH8_9BACT</name>
<keyword evidence="4" id="KW-0456">Lyase</keyword>
<protein>
    <recommendedName>
        <fullName evidence="10">Heparinase II/III-like protein</fullName>
    </recommendedName>
</protein>
<dbReference type="InterPro" id="IPR012480">
    <property type="entry name" value="Hepar_II_III_C"/>
</dbReference>
<accession>A0A840TTH8</accession>
<feature type="chain" id="PRO_5032323652" description="Heparinase II/III-like protein" evidence="5">
    <location>
        <begin position="34"/>
        <end position="696"/>
    </location>
</feature>
<evidence type="ECO:0000256" key="1">
    <source>
        <dbReference type="ARBA" id="ARBA00004418"/>
    </source>
</evidence>
<dbReference type="Proteomes" id="UP000557307">
    <property type="component" value="Unassembled WGS sequence"/>
</dbReference>
<dbReference type="RefSeq" id="WP_246440893.1">
    <property type="nucleotide sequence ID" value="NZ_JACHGF010000015.1"/>
</dbReference>
<sequence>MPFQTLTFMRFPTPSRLLSLLLVCVLISTHAFAQKKWQDLTTVEDICTYMPETMKKMLDQFNLEAPGLEQAKQAQAKGDLVQACQALLAYYKNGNTATYLRKALPPATTKTVAAADTTLNYVFVVQNVRGVPPLLPDGHRDWYYKGPNNDKEWAWLSNRHSQLSEVYNAYLETGNPKYARYIDAFLRDFIIKSRPYPAVKSTTSVWRGLEVAARVKVWSRIFYGLVGSPYFSPATQLLMLSSLPDHAHYNRYFHAGNNWLTMEISALATAATNFPEYKQADEWLTYAIDAMTESMKGQVYPDGIQTELTSHYHNVALANFALFKDICDRAKRPLPDFFNQTIVSMYDYIARAIRPDGYRILNNDGDRGSDRELLLRAAEKYNKPEWAYLASNGQQGTKPAQGPSYFFPWAGQLISRSGYDARAQWSFFDIGPWGSGHQHNDKLHISVSAYGRDLLVDAGRFAYTGEIAEKFHPYAASSAGHNLVLVDGQGQKPGPTLAKVPLNDTHIKITPEFDYATNEFADFKNTEGTARHTRALLYVRGKFWVVVDRIQTDRPRKIETLWHWHPDCTVTQDGNTIKTNNTQGNLAIIPVGTSGMDIPRMDIRFVKGQEQPEIQGWYSPEYNVYMPNTATIYSANVARDQTFVWLLFPSAGKTPAVKARILSENEEEVRVEVTAEGRTWKMKVPYSDSRKVGMEK</sequence>
<dbReference type="EMBL" id="JACHGF010000015">
    <property type="protein sequence ID" value="MBB5287261.1"/>
    <property type="molecule type" value="Genomic_DNA"/>
</dbReference>
<evidence type="ECO:0008006" key="10">
    <source>
        <dbReference type="Google" id="ProtNLM"/>
    </source>
</evidence>
<evidence type="ECO:0000256" key="3">
    <source>
        <dbReference type="ARBA" id="ARBA00022764"/>
    </source>
</evidence>
<feature type="domain" description="Heparinase II/III-like C-terminal" evidence="6">
    <location>
        <begin position="422"/>
        <end position="645"/>
    </location>
</feature>
<gene>
    <name evidence="8" type="ORF">HNQ92_005424</name>
</gene>
<evidence type="ECO:0000313" key="9">
    <source>
        <dbReference type="Proteomes" id="UP000557307"/>
    </source>
</evidence>
<dbReference type="SUPFAM" id="SSF48230">
    <property type="entry name" value="Chondroitin AC/alginate lyase"/>
    <property type="match status" value="1"/>
</dbReference>
<comment type="subcellular location">
    <subcellularLocation>
        <location evidence="1">Periplasm</location>
    </subcellularLocation>
</comment>
<dbReference type="Gene3D" id="2.70.98.70">
    <property type="match status" value="1"/>
</dbReference>
<feature type="domain" description="Heparin-sulfate lyase N-terminal" evidence="7">
    <location>
        <begin position="59"/>
        <end position="369"/>
    </location>
</feature>
<dbReference type="PANTHER" id="PTHR39210">
    <property type="entry name" value="HEPARIN-SULFATE LYASE"/>
    <property type="match status" value="1"/>
</dbReference>
<evidence type="ECO:0000256" key="5">
    <source>
        <dbReference type="SAM" id="SignalP"/>
    </source>
</evidence>
<evidence type="ECO:0000256" key="2">
    <source>
        <dbReference type="ARBA" id="ARBA00022729"/>
    </source>
</evidence>
<keyword evidence="9" id="KW-1185">Reference proteome</keyword>
<evidence type="ECO:0000259" key="6">
    <source>
        <dbReference type="Pfam" id="PF07940"/>
    </source>
</evidence>
<organism evidence="8 9">
    <name type="scientific">Rhabdobacter roseus</name>
    <dbReference type="NCBI Taxonomy" id="1655419"/>
    <lineage>
        <taxon>Bacteria</taxon>
        <taxon>Pseudomonadati</taxon>
        <taxon>Bacteroidota</taxon>
        <taxon>Cytophagia</taxon>
        <taxon>Cytophagales</taxon>
        <taxon>Cytophagaceae</taxon>
        <taxon>Rhabdobacter</taxon>
    </lineage>
</organism>
<dbReference type="Gene3D" id="1.50.10.100">
    <property type="entry name" value="Chondroitin AC/alginate lyase"/>
    <property type="match status" value="1"/>
</dbReference>
<proteinExistence type="predicted"/>
<reference evidence="8 9" key="1">
    <citation type="submission" date="2020-08" db="EMBL/GenBank/DDBJ databases">
        <title>Genomic Encyclopedia of Type Strains, Phase IV (KMG-IV): sequencing the most valuable type-strain genomes for metagenomic binning, comparative biology and taxonomic classification.</title>
        <authorList>
            <person name="Goeker M."/>
        </authorList>
    </citation>
    <scope>NUCLEOTIDE SEQUENCE [LARGE SCALE GENOMIC DNA]</scope>
    <source>
        <strain evidence="8 9">DSM 105074</strain>
    </source>
</reference>
<dbReference type="InterPro" id="IPR008929">
    <property type="entry name" value="Chondroitin_lyas"/>
</dbReference>